<dbReference type="PANTHER" id="PTHR43300:SF11">
    <property type="entry name" value="ACETYLTRANSFERASE RV3034C-RELATED"/>
    <property type="match status" value="1"/>
</dbReference>
<feature type="region of interest" description="Disordered" evidence="2">
    <location>
        <begin position="11"/>
        <end position="31"/>
    </location>
</feature>
<accession>A0AAP3UZP4</accession>
<dbReference type="InterPro" id="IPR017694">
    <property type="entry name" value="Phosphonate_tfrase_rpt"/>
</dbReference>
<dbReference type="Gene3D" id="2.160.10.10">
    <property type="entry name" value="Hexapeptide repeat proteins"/>
    <property type="match status" value="1"/>
</dbReference>
<dbReference type="PANTHER" id="PTHR43300">
    <property type="entry name" value="ACETYLTRANSFERASE"/>
    <property type="match status" value="1"/>
</dbReference>
<dbReference type="InterPro" id="IPR001451">
    <property type="entry name" value="Hexapep"/>
</dbReference>
<dbReference type="Pfam" id="PF00132">
    <property type="entry name" value="Hexapep"/>
    <property type="match status" value="1"/>
</dbReference>
<gene>
    <name evidence="3" type="ORF">PZ740_05495</name>
</gene>
<protein>
    <submittedName>
        <fullName evidence="3">Chloramphenicol acetyltransferase</fullName>
    </submittedName>
</protein>
<dbReference type="CDD" id="cd03349">
    <property type="entry name" value="LbH_XAT"/>
    <property type="match status" value="1"/>
</dbReference>
<organism evidence="3 4">
    <name type="scientific">Marinimicrococcus flavescens</name>
    <dbReference type="NCBI Taxonomy" id="3031815"/>
    <lineage>
        <taxon>Bacteria</taxon>
        <taxon>Pseudomonadati</taxon>
        <taxon>Pseudomonadota</taxon>
        <taxon>Alphaproteobacteria</taxon>
        <taxon>Geminicoccales</taxon>
        <taxon>Geminicoccaceae</taxon>
        <taxon>Marinimicrococcus</taxon>
    </lineage>
</organism>
<comment type="caution">
    <text evidence="3">The sequence shown here is derived from an EMBL/GenBank/DDBJ whole genome shotgun (WGS) entry which is preliminary data.</text>
</comment>
<dbReference type="AlphaFoldDB" id="A0AAP3UZP4"/>
<dbReference type="NCBIfam" id="TIGR03308">
    <property type="entry name" value="phn_thr-fam"/>
    <property type="match status" value="1"/>
</dbReference>
<dbReference type="InterPro" id="IPR011004">
    <property type="entry name" value="Trimer_LpxA-like_sf"/>
</dbReference>
<evidence type="ECO:0000313" key="3">
    <source>
        <dbReference type="EMBL" id="MDF1585836.1"/>
    </source>
</evidence>
<dbReference type="Proteomes" id="UP001301140">
    <property type="component" value="Unassembled WGS sequence"/>
</dbReference>
<reference evidence="3 4" key="1">
    <citation type="submission" date="2023-03" db="EMBL/GenBank/DDBJ databases">
        <title>YIM 152171 draft genome.</title>
        <authorList>
            <person name="Yang Z."/>
        </authorList>
    </citation>
    <scope>NUCLEOTIDE SEQUENCE [LARGE SCALE GENOMIC DNA]</scope>
    <source>
        <strain evidence="3 4">YIM 152171</strain>
    </source>
</reference>
<dbReference type="RefSeq" id="WP_327788257.1">
    <property type="nucleotide sequence ID" value="NZ_JARGEQ010000047.1"/>
</dbReference>
<keyword evidence="4" id="KW-1185">Reference proteome</keyword>
<evidence type="ECO:0000256" key="1">
    <source>
        <dbReference type="ARBA" id="ARBA00007274"/>
    </source>
</evidence>
<evidence type="ECO:0000313" key="4">
    <source>
        <dbReference type="Proteomes" id="UP001301140"/>
    </source>
</evidence>
<dbReference type="SUPFAM" id="SSF51161">
    <property type="entry name" value="Trimeric LpxA-like enzymes"/>
    <property type="match status" value="1"/>
</dbReference>
<name>A0AAP3UZP4_9PROT</name>
<proteinExistence type="inferred from homology"/>
<dbReference type="InterPro" id="IPR050179">
    <property type="entry name" value="Trans_hexapeptide_repeat"/>
</dbReference>
<evidence type="ECO:0000256" key="2">
    <source>
        <dbReference type="SAM" id="MobiDB-lite"/>
    </source>
</evidence>
<sequence>MIEGLLHVARHAPAGDPGQPPLSADSPSIHPTAGIRDARFGPWTAVGARTRVAETSMGAYSYVVQDADIIYSTIGRFCSIAAATRINPGNHPTWRASQHHFLYRASSYRLGEDEDAFFAWRREHEVTIGHDVWIGHGAVVLAGRRIGTGAVIGAGSVVTRDVAPYTIVAGNPARPIRRRFDERVAERLQALAWWDWPHERVGQALADFRSLCVEEFLERHGG</sequence>
<dbReference type="EMBL" id="JARGEQ010000047">
    <property type="protein sequence ID" value="MDF1585836.1"/>
    <property type="molecule type" value="Genomic_DNA"/>
</dbReference>
<comment type="similarity">
    <text evidence="1">Belongs to the transferase hexapeptide repeat family.</text>
</comment>